<dbReference type="EMBL" id="JAMBEP010000001">
    <property type="protein sequence ID" value="MCL1633480.1"/>
    <property type="molecule type" value="Genomic_DNA"/>
</dbReference>
<sequence>MANPLLAPVLRWFGRLRFPYLFLATAGLFVVDALVPDLIPFIDEILLGLGTLLLANFKNRKLDPSAPVEGGSGRR</sequence>
<name>A0ABT0MF32_9GAMM</name>
<keyword evidence="1" id="KW-1133">Transmembrane helix</keyword>
<accession>A0ABT0MF32</accession>
<reference evidence="2 3" key="1">
    <citation type="submission" date="2022-05" db="EMBL/GenBank/DDBJ databases">
        <title>Luteimonas sp. SX5, whole genome shotgun sequencing project.</title>
        <authorList>
            <person name="Zhao G."/>
            <person name="Shen L."/>
        </authorList>
    </citation>
    <scope>NUCLEOTIDE SEQUENCE [LARGE SCALE GENOMIC DNA]</scope>
    <source>
        <strain evidence="2 3">SX5</strain>
    </source>
</reference>
<evidence type="ECO:0000313" key="3">
    <source>
        <dbReference type="Proteomes" id="UP001431217"/>
    </source>
</evidence>
<organism evidence="2 3">
    <name type="scientific">Luteimonas galliterrae</name>
    <dbReference type="NCBI Taxonomy" id="2940486"/>
    <lineage>
        <taxon>Bacteria</taxon>
        <taxon>Pseudomonadati</taxon>
        <taxon>Pseudomonadota</taxon>
        <taxon>Gammaproteobacteria</taxon>
        <taxon>Lysobacterales</taxon>
        <taxon>Lysobacteraceae</taxon>
        <taxon>Luteimonas</taxon>
    </lineage>
</organism>
<protein>
    <recommendedName>
        <fullName evidence="4">DUF1232 domain-containing protein</fullName>
    </recommendedName>
</protein>
<gene>
    <name evidence="2" type="ORF">M2650_02300</name>
</gene>
<feature type="transmembrane region" description="Helical" evidence="1">
    <location>
        <begin position="20"/>
        <end position="39"/>
    </location>
</feature>
<evidence type="ECO:0000256" key="1">
    <source>
        <dbReference type="SAM" id="Phobius"/>
    </source>
</evidence>
<dbReference type="Proteomes" id="UP001431217">
    <property type="component" value="Unassembled WGS sequence"/>
</dbReference>
<evidence type="ECO:0008006" key="4">
    <source>
        <dbReference type="Google" id="ProtNLM"/>
    </source>
</evidence>
<keyword evidence="1" id="KW-0812">Transmembrane</keyword>
<evidence type="ECO:0000313" key="2">
    <source>
        <dbReference type="EMBL" id="MCL1633480.1"/>
    </source>
</evidence>
<keyword evidence="1" id="KW-0472">Membrane</keyword>
<keyword evidence="3" id="KW-1185">Reference proteome</keyword>
<dbReference type="InterPro" id="IPR046119">
    <property type="entry name" value="DUF6116"/>
</dbReference>
<dbReference type="RefSeq" id="WP_249470629.1">
    <property type="nucleotide sequence ID" value="NZ_JAMBEP010000001.1"/>
</dbReference>
<dbReference type="Pfam" id="PF19611">
    <property type="entry name" value="DUF6116"/>
    <property type="match status" value="1"/>
</dbReference>
<comment type="caution">
    <text evidence="2">The sequence shown here is derived from an EMBL/GenBank/DDBJ whole genome shotgun (WGS) entry which is preliminary data.</text>
</comment>
<proteinExistence type="predicted"/>